<keyword evidence="5" id="KW-0256">Endoplasmic reticulum</keyword>
<evidence type="ECO:0000256" key="7">
    <source>
        <dbReference type="ARBA" id="ARBA00040944"/>
    </source>
</evidence>
<name>A0A1I0ARG0_9EURY</name>
<keyword evidence="13" id="KW-1185">Reference proteome</keyword>
<dbReference type="STRING" id="1353158.SAMN04488587_1729"/>
<evidence type="ECO:0000256" key="8">
    <source>
        <dbReference type="ARBA" id="ARBA00042574"/>
    </source>
</evidence>
<dbReference type="Pfam" id="PF04577">
    <property type="entry name" value="Glyco_transf_61"/>
    <property type="match status" value="1"/>
</dbReference>
<comment type="catalytic activity">
    <reaction evidence="9">
        <text>L-seryl-[protein] + UDP-N-acetyl-alpha-D-glucosamine = 3-O-(N-acetyl-beta-D-glucosaminyl)-L-seryl-[protein] + UDP + H(+)</text>
        <dbReference type="Rhea" id="RHEA:48904"/>
        <dbReference type="Rhea" id="RHEA-COMP:9863"/>
        <dbReference type="Rhea" id="RHEA-COMP:12251"/>
        <dbReference type="ChEBI" id="CHEBI:15378"/>
        <dbReference type="ChEBI" id="CHEBI:29999"/>
        <dbReference type="ChEBI" id="CHEBI:57705"/>
        <dbReference type="ChEBI" id="CHEBI:58223"/>
        <dbReference type="ChEBI" id="CHEBI:90838"/>
        <dbReference type="EC" id="2.4.1.255"/>
    </reaction>
</comment>
<protein>
    <recommendedName>
        <fullName evidence="7">EGF domain-specific O-linked N-acetylglucosamine transferase</fullName>
        <ecNumber evidence="1">2.4.1.255</ecNumber>
    </recommendedName>
    <alternativeName>
        <fullName evidence="8">Extracellular O-linked N-acetylglucosamine transferase</fullName>
    </alternativeName>
</protein>
<proteinExistence type="predicted"/>
<evidence type="ECO:0000313" key="13">
    <source>
        <dbReference type="Proteomes" id="UP000243338"/>
    </source>
</evidence>
<dbReference type="PANTHER" id="PTHR20961">
    <property type="entry name" value="GLYCOSYLTRANSFERASE"/>
    <property type="match status" value="1"/>
</dbReference>
<evidence type="ECO:0000256" key="1">
    <source>
        <dbReference type="ARBA" id="ARBA00011970"/>
    </source>
</evidence>
<keyword evidence="3" id="KW-0808">Transferase</keyword>
<dbReference type="EMBL" id="FOHQ01000005">
    <property type="protein sequence ID" value="SES96071.1"/>
    <property type="molecule type" value="Genomic_DNA"/>
</dbReference>
<evidence type="ECO:0000256" key="10">
    <source>
        <dbReference type="ARBA" id="ARBA00049432"/>
    </source>
</evidence>
<evidence type="ECO:0000256" key="6">
    <source>
        <dbReference type="ARBA" id="ARBA00023180"/>
    </source>
</evidence>
<evidence type="ECO:0000313" key="12">
    <source>
        <dbReference type="EMBL" id="SES96071.1"/>
    </source>
</evidence>
<accession>A0A1I0ARG0</accession>
<comment type="catalytic activity">
    <reaction evidence="10">
        <text>L-threonyl-[protein] + UDP-N-acetyl-alpha-D-glucosamine = 3-O-(N-acetyl-beta-D-glucosaminyl)-L-threonyl-[protein] + UDP + H(+)</text>
        <dbReference type="Rhea" id="RHEA:48908"/>
        <dbReference type="Rhea" id="RHEA-COMP:11060"/>
        <dbReference type="Rhea" id="RHEA-COMP:12252"/>
        <dbReference type="ChEBI" id="CHEBI:15378"/>
        <dbReference type="ChEBI" id="CHEBI:30013"/>
        <dbReference type="ChEBI" id="CHEBI:57705"/>
        <dbReference type="ChEBI" id="CHEBI:58223"/>
        <dbReference type="ChEBI" id="CHEBI:90840"/>
        <dbReference type="EC" id="2.4.1.255"/>
    </reaction>
</comment>
<evidence type="ECO:0000256" key="2">
    <source>
        <dbReference type="ARBA" id="ARBA00022676"/>
    </source>
</evidence>
<organism evidence="12 13">
    <name type="scientific">Methanococcoides vulcani</name>
    <dbReference type="NCBI Taxonomy" id="1353158"/>
    <lineage>
        <taxon>Archaea</taxon>
        <taxon>Methanobacteriati</taxon>
        <taxon>Methanobacteriota</taxon>
        <taxon>Stenosarchaea group</taxon>
        <taxon>Methanomicrobia</taxon>
        <taxon>Methanosarcinales</taxon>
        <taxon>Methanosarcinaceae</taxon>
        <taxon>Methanococcoides</taxon>
    </lineage>
</organism>
<keyword evidence="6" id="KW-0325">Glycoprotein</keyword>
<dbReference type="PANTHER" id="PTHR20961:SF148">
    <property type="entry name" value="EGF DOMAIN-SPECIFIC O-LINKED N-ACETYLGLUCOSAMINE TRANSFERASE"/>
    <property type="match status" value="1"/>
</dbReference>
<evidence type="ECO:0000256" key="5">
    <source>
        <dbReference type="ARBA" id="ARBA00022824"/>
    </source>
</evidence>
<dbReference type="EC" id="2.4.1.255" evidence="1"/>
<feature type="domain" description="Glycosyltransferase 61 catalytic" evidence="11">
    <location>
        <begin position="193"/>
        <end position="356"/>
    </location>
</feature>
<dbReference type="Proteomes" id="UP000243338">
    <property type="component" value="Unassembled WGS sequence"/>
</dbReference>
<dbReference type="GO" id="GO:0097363">
    <property type="term" value="F:protein O-acetylglucosaminyltransferase activity"/>
    <property type="evidence" value="ECO:0007669"/>
    <property type="project" value="UniProtKB-EC"/>
</dbReference>
<sequence>MIQKYVKPHILQYIKIIRHRIKNPLVWKMLSGLEQIVMGGRYRIIVIKRITQIIGFYRLSPYRPKGIISSFESWLEDSIPPQMEGSCIKKIIPEHSSYLKKPNHINNEVHPNFIDCMKSSLLTKSYLCLLKNASIVDEKGIIISYDEKVYTEFNFENDDFAKKSDVFKSYINKPEFKKECLASIASNAYSNTFHWTFDVLPRLKLFENILDDIDYLIVPDKLSKFQLDSLTHLGLSESNLLKLKNGTHLQCEKLFAASFPRKKGHVSKWACEFLRESFIPKNTEKPYRFIYISRKDAFFRRITNEEKVENYLISLGFEIIQMSKLSFMEQIRIFAEARVVVGPHGAGLTNIVFCQNAKILEIFSPSYVPTMYWMISNNVGNEYYYLLGEDEPGNTHPEWKNFTIDMSMFKQTMKMMLEDI</sequence>
<gene>
    <name evidence="12" type="ORF">SAMN04488587_1729</name>
</gene>
<dbReference type="InterPro" id="IPR049625">
    <property type="entry name" value="Glyco_transf_61_cat"/>
</dbReference>
<evidence type="ECO:0000259" key="11">
    <source>
        <dbReference type="Pfam" id="PF04577"/>
    </source>
</evidence>
<reference evidence="13" key="1">
    <citation type="submission" date="2016-10" db="EMBL/GenBank/DDBJ databases">
        <authorList>
            <person name="Varghese N."/>
            <person name="Submissions S."/>
        </authorList>
    </citation>
    <scope>NUCLEOTIDE SEQUENCE [LARGE SCALE GENOMIC DNA]</scope>
    <source>
        <strain evidence="13">SLH 33</strain>
    </source>
</reference>
<dbReference type="InterPro" id="IPR007657">
    <property type="entry name" value="Glycosyltransferase_61"/>
</dbReference>
<evidence type="ECO:0000256" key="9">
    <source>
        <dbReference type="ARBA" id="ARBA00048317"/>
    </source>
</evidence>
<evidence type="ECO:0000256" key="3">
    <source>
        <dbReference type="ARBA" id="ARBA00022679"/>
    </source>
</evidence>
<keyword evidence="4" id="KW-0732">Signal</keyword>
<evidence type="ECO:0000256" key="4">
    <source>
        <dbReference type="ARBA" id="ARBA00022729"/>
    </source>
</evidence>
<keyword evidence="2" id="KW-0328">Glycosyltransferase</keyword>
<dbReference type="AlphaFoldDB" id="A0A1I0ARG0"/>